<dbReference type="Gene3D" id="1.10.10.60">
    <property type="entry name" value="Homeodomain-like"/>
    <property type="match status" value="2"/>
</dbReference>
<reference evidence="5 6" key="1">
    <citation type="submission" date="2024-08" db="EMBL/GenBank/DDBJ databases">
        <authorList>
            <person name="Cucini C."/>
            <person name="Frati F."/>
        </authorList>
    </citation>
    <scope>NUCLEOTIDE SEQUENCE [LARGE SCALE GENOMIC DNA]</scope>
</reference>
<organism evidence="5 6">
    <name type="scientific">Orchesella dallaii</name>
    <dbReference type="NCBI Taxonomy" id="48710"/>
    <lineage>
        <taxon>Eukaryota</taxon>
        <taxon>Metazoa</taxon>
        <taxon>Ecdysozoa</taxon>
        <taxon>Arthropoda</taxon>
        <taxon>Hexapoda</taxon>
        <taxon>Collembola</taxon>
        <taxon>Entomobryomorpha</taxon>
        <taxon>Entomobryoidea</taxon>
        <taxon>Orchesellidae</taxon>
        <taxon>Orchesellinae</taxon>
        <taxon>Orchesella</taxon>
    </lineage>
</organism>
<dbReference type="EMBL" id="CAXLJM020000151">
    <property type="protein sequence ID" value="CAL8143090.1"/>
    <property type="molecule type" value="Genomic_DNA"/>
</dbReference>
<dbReference type="SMART" id="SM00674">
    <property type="entry name" value="CENPB"/>
    <property type="match status" value="2"/>
</dbReference>
<dbReference type="Pfam" id="PF03184">
    <property type="entry name" value="DDE_1"/>
    <property type="match status" value="1"/>
</dbReference>
<comment type="caution">
    <text evidence="5">The sequence shown here is derived from an EMBL/GenBank/DDBJ whole genome shotgun (WGS) entry which is preliminary data.</text>
</comment>
<dbReference type="InterPro" id="IPR050863">
    <property type="entry name" value="CenT-Element_Derived"/>
</dbReference>
<feature type="compositionally biased region" description="Polar residues" evidence="3">
    <location>
        <begin position="208"/>
        <end position="218"/>
    </location>
</feature>
<dbReference type="PANTHER" id="PTHR19303:SF57">
    <property type="entry name" value="HTH CENPB-TYPE DOMAIN-CONTAINING PROTEIN"/>
    <property type="match status" value="1"/>
</dbReference>
<accession>A0ABP1S403</accession>
<proteinExistence type="predicted"/>
<dbReference type="Proteomes" id="UP001642540">
    <property type="component" value="Unassembled WGS sequence"/>
</dbReference>
<evidence type="ECO:0000313" key="5">
    <source>
        <dbReference type="EMBL" id="CAL8143090.1"/>
    </source>
</evidence>
<feature type="region of interest" description="Disordered" evidence="3">
    <location>
        <begin position="105"/>
        <end position="133"/>
    </location>
</feature>
<feature type="region of interest" description="Disordered" evidence="3">
    <location>
        <begin position="45"/>
        <end position="64"/>
    </location>
</feature>
<dbReference type="InterPro" id="IPR006600">
    <property type="entry name" value="HTH_CenpB_DNA-bd_dom"/>
</dbReference>
<keyword evidence="6" id="KW-1185">Reference proteome</keyword>
<protein>
    <recommendedName>
        <fullName evidence="4">HTH CENPB-type domain-containing protein</fullName>
    </recommendedName>
</protein>
<dbReference type="InterPro" id="IPR009057">
    <property type="entry name" value="Homeodomain-like_sf"/>
</dbReference>
<feature type="domain" description="HTH CENPB-type" evidence="4">
    <location>
        <begin position="327"/>
        <end position="396"/>
    </location>
</feature>
<feature type="region of interest" description="Disordered" evidence="3">
    <location>
        <begin position="208"/>
        <end position="239"/>
    </location>
</feature>
<name>A0ABP1S403_9HEXA</name>
<evidence type="ECO:0000259" key="4">
    <source>
        <dbReference type="PROSITE" id="PS51253"/>
    </source>
</evidence>
<dbReference type="InterPro" id="IPR004875">
    <property type="entry name" value="DDE_SF_endonuclease_dom"/>
</dbReference>
<dbReference type="PROSITE" id="PS51253">
    <property type="entry name" value="HTH_CENPB"/>
    <property type="match status" value="2"/>
</dbReference>
<sequence>MDHNSIHNACSTNKHSPFHYPHKSLSAERYAPQFKEKVLKYLEQGDEEDTPTEKPPSSKTPHKYGSQTIASAAAKFHVHPTTISDWVQNKRRQAELKNLQEISMSIDTQSQQSSSTPTSSASSIAKKSKTNAPMNKVESEIISILNKERVKVPLSKETNVQILKQNISQQIQAIVNDNETSFTPSTTPSKMPWYVIWWKRFDTPNSSESETFTTQTAVPTEEAIDNSMSVPTEKKSKSTTLKRISYPPSFKEEICKYAESLGQRSASRLFGISQKRIFDWISDAKCQPESSVRKRAAVLRTRRRNLSKIRKSLVYYTGSIEMNNFPQPKPTTKEIDAKVEAEIHEWIRSQEPRQVPSTEVRQKAKDIYRKYGRVEIECSYGWYRRFKARLNSNGKLPEGRHEEDDQIVLTWLLQVYDNNDLVSYKDLQCFAQKALQEIKPEFKASAGWAMRFLKRNHAVINWDGIYSNPLPPSLENQVTTCRGQLKSFFEQYSMNAIGCMDEIPLSFTNSTLVKKGSVYQPVSRLRKNSIKNCDATVILSLLADSTLLPPMLIVKGRLNSSMDQVYNTPYSPIVTYYSNSTEPSSTSLEKWLDLIWSKNVSSPSCLIADSYTVHQHLIEKCNFYNTECVLIPNGCSLRLQPLNVFGKQIFMENMEKLWLRYLKPAGDDCGEKIRLPTTNEVVAWVQQSFEVTKFQKDKLEQSFQRVIEG</sequence>
<dbReference type="PANTHER" id="PTHR19303">
    <property type="entry name" value="TRANSPOSON"/>
    <property type="match status" value="1"/>
</dbReference>
<comment type="subcellular location">
    <subcellularLocation>
        <location evidence="1">Nucleus</location>
    </subcellularLocation>
</comment>
<feature type="compositionally biased region" description="Low complexity" evidence="3">
    <location>
        <begin position="105"/>
        <end position="125"/>
    </location>
</feature>
<evidence type="ECO:0000313" key="6">
    <source>
        <dbReference type="Proteomes" id="UP001642540"/>
    </source>
</evidence>
<evidence type="ECO:0000256" key="3">
    <source>
        <dbReference type="SAM" id="MobiDB-lite"/>
    </source>
</evidence>
<keyword evidence="2" id="KW-0238">DNA-binding</keyword>
<evidence type="ECO:0000256" key="2">
    <source>
        <dbReference type="ARBA" id="ARBA00023125"/>
    </source>
</evidence>
<dbReference type="SUPFAM" id="SSF46689">
    <property type="entry name" value="Homeodomain-like"/>
    <property type="match status" value="2"/>
</dbReference>
<evidence type="ECO:0000256" key="1">
    <source>
        <dbReference type="ARBA" id="ARBA00004123"/>
    </source>
</evidence>
<feature type="domain" description="HTH CENPB-type" evidence="4">
    <location>
        <begin position="392"/>
        <end position="462"/>
    </location>
</feature>
<dbReference type="Pfam" id="PF03221">
    <property type="entry name" value="HTH_Tnp_Tc5"/>
    <property type="match status" value="1"/>
</dbReference>
<gene>
    <name evidence="5" type="ORF">ODALV1_LOCUS29260</name>
</gene>